<keyword evidence="2" id="KW-0012">Acyltransferase</keyword>
<dbReference type="InterPro" id="IPR000182">
    <property type="entry name" value="GNAT_dom"/>
</dbReference>
<evidence type="ECO:0000259" key="3">
    <source>
        <dbReference type="PROSITE" id="PS51186"/>
    </source>
</evidence>
<evidence type="ECO:0000313" key="4">
    <source>
        <dbReference type="EMBL" id="MBP2399952.1"/>
    </source>
</evidence>
<dbReference type="SUPFAM" id="SSF55729">
    <property type="entry name" value="Acyl-CoA N-acyltransferases (Nat)"/>
    <property type="match status" value="1"/>
</dbReference>
<accession>A0ABS4XTY2</accession>
<proteinExistence type="predicted"/>
<feature type="domain" description="N-acetyltransferase" evidence="3">
    <location>
        <begin position="5"/>
        <end position="156"/>
    </location>
</feature>
<dbReference type="PROSITE" id="PS51186">
    <property type="entry name" value="GNAT"/>
    <property type="match status" value="1"/>
</dbReference>
<keyword evidence="5" id="KW-1185">Reference proteome</keyword>
<organism evidence="4 5">
    <name type="scientific">Glutamicibacter protophormiae</name>
    <name type="common">Brevibacterium protophormiae</name>
    <dbReference type="NCBI Taxonomy" id="37930"/>
    <lineage>
        <taxon>Bacteria</taxon>
        <taxon>Bacillati</taxon>
        <taxon>Actinomycetota</taxon>
        <taxon>Actinomycetes</taxon>
        <taxon>Micrococcales</taxon>
        <taxon>Micrococcaceae</taxon>
        <taxon>Glutamicibacter</taxon>
    </lineage>
</organism>
<evidence type="ECO:0000256" key="2">
    <source>
        <dbReference type="ARBA" id="ARBA00023315"/>
    </source>
</evidence>
<gene>
    <name evidence="4" type="ORF">JOF39_003033</name>
</gene>
<reference evidence="4 5" key="1">
    <citation type="submission" date="2021-03" db="EMBL/GenBank/DDBJ databases">
        <title>Sequencing the genomes of 1000 actinobacteria strains.</title>
        <authorList>
            <person name="Klenk H.-P."/>
        </authorList>
    </citation>
    <scope>NUCLEOTIDE SEQUENCE [LARGE SCALE GENOMIC DNA]</scope>
    <source>
        <strain evidence="4 5">DSM 20168</strain>
    </source>
</reference>
<dbReference type="Pfam" id="PF00583">
    <property type="entry name" value="Acetyltransf_1"/>
    <property type="match status" value="1"/>
</dbReference>
<keyword evidence="1" id="KW-0808">Transferase</keyword>
<dbReference type="InterPro" id="IPR050832">
    <property type="entry name" value="Bact_Acetyltransf"/>
</dbReference>
<sequence>MDEYDAFVAAPEHSLELARLQADFNREFDAPCPPVPVLARRLEAMLAGDRCFAVAAGAGRGLVGHALVTLRPTIYFDGPLAALDELYVQPALRGCGLGSAIMRCLLLELQRRGSLELHINVDEDDTGARRFYERYGFANREPDSAWRMLLYYQELPPAR</sequence>
<name>A0ABS4XTY2_GLUPR</name>
<dbReference type="Gene3D" id="3.40.630.30">
    <property type="match status" value="1"/>
</dbReference>
<evidence type="ECO:0000313" key="5">
    <source>
        <dbReference type="Proteomes" id="UP001195422"/>
    </source>
</evidence>
<dbReference type="CDD" id="cd04301">
    <property type="entry name" value="NAT_SF"/>
    <property type="match status" value="1"/>
</dbReference>
<comment type="caution">
    <text evidence="4">The sequence shown here is derived from an EMBL/GenBank/DDBJ whole genome shotgun (WGS) entry which is preliminary data.</text>
</comment>
<dbReference type="InterPro" id="IPR016181">
    <property type="entry name" value="Acyl_CoA_acyltransferase"/>
</dbReference>
<protein>
    <submittedName>
        <fullName evidence="4">GNAT superfamily N-acetyltransferase</fullName>
    </submittedName>
</protein>
<dbReference type="RefSeq" id="WP_188946817.1">
    <property type="nucleotide sequence ID" value="NZ_BMPH01000001.1"/>
</dbReference>
<dbReference type="Proteomes" id="UP001195422">
    <property type="component" value="Unassembled WGS sequence"/>
</dbReference>
<evidence type="ECO:0000256" key="1">
    <source>
        <dbReference type="ARBA" id="ARBA00022679"/>
    </source>
</evidence>
<dbReference type="EMBL" id="JAGIOJ010000001">
    <property type="protein sequence ID" value="MBP2399952.1"/>
    <property type="molecule type" value="Genomic_DNA"/>
</dbReference>
<dbReference type="PANTHER" id="PTHR43877">
    <property type="entry name" value="AMINOALKYLPHOSPHONATE N-ACETYLTRANSFERASE-RELATED-RELATED"/>
    <property type="match status" value="1"/>
</dbReference>